<dbReference type="AlphaFoldDB" id="A0A3N6MJ22"/>
<evidence type="ECO:0000313" key="2">
    <source>
        <dbReference type="Proteomes" id="UP000281431"/>
    </source>
</evidence>
<accession>A0A3N6MJ22</accession>
<name>A0A3N6MJ22_NATCH</name>
<dbReference type="SUPFAM" id="SSF46785">
    <property type="entry name" value="Winged helix' DNA-binding domain"/>
    <property type="match status" value="1"/>
</dbReference>
<dbReference type="OrthoDB" id="198396at2157"/>
<organism evidence="1 2">
    <name type="scientific">Natrarchaeobius chitinivorans</name>
    <dbReference type="NCBI Taxonomy" id="1679083"/>
    <lineage>
        <taxon>Archaea</taxon>
        <taxon>Methanobacteriati</taxon>
        <taxon>Methanobacteriota</taxon>
        <taxon>Stenosarchaea group</taxon>
        <taxon>Halobacteria</taxon>
        <taxon>Halobacteriales</taxon>
        <taxon>Natrialbaceae</taxon>
        <taxon>Natrarchaeobius</taxon>
    </lineage>
</organism>
<dbReference type="EMBL" id="REFZ01000029">
    <property type="protein sequence ID" value="RQG95761.1"/>
    <property type="molecule type" value="Genomic_DNA"/>
</dbReference>
<dbReference type="Gene3D" id="1.10.10.10">
    <property type="entry name" value="Winged helix-like DNA-binding domain superfamily/Winged helix DNA-binding domain"/>
    <property type="match status" value="1"/>
</dbReference>
<dbReference type="InterPro" id="IPR036390">
    <property type="entry name" value="WH_DNA-bd_sf"/>
</dbReference>
<dbReference type="Proteomes" id="UP000281431">
    <property type="component" value="Unassembled WGS sequence"/>
</dbReference>
<dbReference type="InterPro" id="IPR036388">
    <property type="entry name" value="WH-like_DNA-bd_sf"/>
</dbReference>
<protein>
    <submittedName>
        <fullName evidence="1">TrmB family transcriptional regulator</fullName>
    </submittedName>
</protein>
<gene>
    <name evidence="1" type="ORF">EA472_21160</name>
</gene>
<sequence length="158" mass="17596">MSITDDTPISRKRLQAVFEQLANDRKLEILGYAAGREEFTVSEVKGELGLAHTTAHEYCRDLHAAGFLVRKGGKPARYAPADFDLQLSLSSIADAVESESKTLEYTIETYGQGSIDDVIDIWERVEAGELTYREASEEVGMAHADFLRVAQELELLTR</sequence>
<evidence type="ECO:0000313" key="1">
    <source>
        <dbReference type="EMBL" id="RQG95761.1"/>
    </source>
</evidence>
<keyword evidence="2" id="KW-1185">Reference proteome</keyword>
<proteinExistence type="predicted"/>
<reference evidence="1 2" key="1">
    <citation type="submission" date="2018-10" db="EMBL/GenBank/DDBJ databases">
        <title>Natrarchaeobius chitinivorans gen. nov., sp. nov., and Natrarchaeobius haloalkaliphilus sp. nov., alkaliphilic, chitin-utilizing haloarchaea from hypersaline alkaline lakes.</title>
        <authorList>
            <person name="Sorokin D.Y."/>
            <person name="Elcheninov A.G."/>
            <person name="Kostrikina N.A."/>
            <person name="Bale N.J."/>
            <person name="Sinninghe Damste J.S."/>
            <person name="Khijniak T.V."/>
            <person name="Kublanov I.V."/>
            <person name="Toshchakov S.V."/>
        </authorList>
    </citation>
    <scope>NUCLEOTIDE SEQUENCE [LARGE SCALE GENOMIC DNA]</scope>
    <source>
        <strain evidence="1 2">AArcht7</strain>
    </source>
</reference>
<comment type="caution">
    <text evidence="1">The sequence shown here is derived from an EMBL/GenBank/DDBJ whole genome shotgun (WGS) entry which is preliminary data.</text>
</comment>